<feature type="domain" description="Mycoplasma immunoglobulin binding protein M2" evidence="5">
    <location>
        <begin position="581"/>
        <end position="775"/>
    </location>
</feature>
<keyword evidence="2" id="KW-0732">Signal</keyword>
<protein>
    <recommendedName>
        <fullName evidence="8">Immunoglobulin-blocking virulence protein</fullName>
    </recommendedName>
</protein>
<dbReference type="Pfam" id="PF26364">
    <property type="entry name" value="MIB_M2"/>
    <property type="match status" value="1"/>
</dbReference>
<dbReference type="NCBIfam" id="TIGR04524">
    <property type="entry name" value="mycoplas_M_dom"/>
    <property type="match status" value="1"/>
</dbReference>
<evidence type="ECO:0008006" key="8">
    <source>
        <dbReference type="Google" id="ProtNLM"/>
    </source>
</evidence>
<dbReference type="EMBL" id="LR215010">
    <property type="protein sequence ID" value="VEU69193.1"/>
    <property type="molecule type" value="Genomic_DNA"/>
</dbReference>
<dbReference type="RefSeq" id="WP_060913342.1">
    <property type="nucleotide sequence ID" value="NZ_LR215010.1"/>
</dbReference>
<evidence type="ECO:0000256" key="2">
    <source>
        <dbReference type="SAM" id="SignalP"/>
    </source>
</evidence>
<dbReference type="Pfam" id="PF26361">
    <property type="entry name" value="MIB_arm"/>
    <property type="match status" value="1"/>
</dbReference>
<dbReference type="InterPro" id="IPR030942">
    <property type="entry name" value="Mycoplas_M_dom"/>
</dbReference>
<organism evidence="6 7">
    <name type="scientific">Mycoplasmopsis canis</name>
    <dbReference type="NCBI Taxonomy" id="29555"/>
    <lineage>
        <taxon>Bacteria</taxon>
        <taxon>Bacillati</taxon>
        <taxon>Mycoplasmatota</taxon>
        <taxon>Mycoplasmoidales</taxon>
        <taxon>Metamycoplasmataceae</taxon>
        <taxon>Mycoplasmopsis</taxon>
    </lineage>
</organism>
<dbReference type="NCBIfam" id="TIGR04526">
    <property type="entry name" value="predic_Ig_block"/>
    <property type="match status" value="1"/>
</dbReference>
<feature type="region of interest" description="Disordered" evidence="1">
    <location>
        <begin position="82"/>
        <end position="152"/>
    </location>
</feature>
<accession>A0A449ARM5</accession>
<feature type="signal peptide" evidence="2">
    <location>
        <begin position="1"/>
        <end position="23"/>
    </location>
</feature>
<dbReference type="InterPro" id="IPR030941">
    <property type="entry name" value="Predic_Ig_block"/>
</dbReference>
<feature type="domain" description="IgG-blocking virulence" evidence="3">
    <location>
        <begin position="371"/>
        <end position="571"/>
    </location>
</feature>
<evidence type="ECO:0000259" key="3">
    <source>
        <dbReference type="Pfam" id="PF26360"/>
    </source>
</evidence>
<evidence type="ECO:0000313" key="6">
    <source>
        <dbReference type="EMBL" id="VEU69193.1"/>
    </source>
</evidence>
<evidence type="ECO:0000259" key="5">
    <source>
        <dbReference type="Pfam" id="PF26364"/>
    </source>
</evidence>
<feature type="compositionally biased region" description="Low complexity" evidence="1">
    <location>
        <begin position="82"/>
        <end position="92"/>
    </location>
</feature>
<dbReference type="Proteomes" id="UP000290495">
    <property type="component" value="Chromosome"/>
</dbReference>
<dbReference type="InterPro" id="IPR058860">
    <property type="entry name" value="MIB_M2"/>
</dbReference>
<gene>
    <name evidence="6" type="ORF">NCTC10146_00681</name>
</gene>
<dbReference type="InterPro" id="IPR058861">
    <property type="entry name" value="MIB_arm"/>
</dbReference>
<feature type="domain" description="Mycoplasma immunoglobulin binding protein arm" evidence="4">
    <location>
        <begin position="205"/>
        <end position="367"/>
    </location>
</feature>
<feature type="compositionally biased region" description="Pro residues" evidence="1">
    <location>
        <begin position="100"/>
        <end position="145"/>
    </location>
</feature>
<proteinExistence type="predicted"/>
<dbReference type="AlphaFoldDB" id="A0A449ARM5"/>
<dbReference type="Pfam" id="PF26360">
    <property type="entry name" value="MIB_M1"/>
    <property type="match status" value="1"/>
</dbReference>
<evidence type="ECO:0000259" key="4">
    <source>
        <dbReference type="Pfam" id="PF26361"/>
    </source>
</evidence>
<name>A0A449ARM5_9BACT</name>
<sequence length="787" mass="88030">MINRKKKVILIASSIGLTAASIATTLVHTTSASTKGFKFQIDRNAKPNFESGDVDLTKSIISASDYNLPKKQAPEIVEPPKIVEPPTTIAKPIIKDPEKPQPIPKPVPEPITPSPNPTPAPKPAPTPTPAPKPTPIPVPPKPVEPPKPKKVKKLIKHGDIEFEADVIEIPEKTYDSSDIEKGITNRVPYTAEVTPDVTGVNGALTAENIKKTLGRAVNKAKMVGKHFSNDYGYGAALGNPNLDIAEKQNYIANDGNAPDHLGNLWARYEALLSSKENIKQYLNPTGLANLDKWWDMTETISWPRLMGTETRPLGKLLLLMNIDPDKITKLSKEVLDQLKNGSTIPNYGGDVYVNSNGEWVSRTFEPAVNKVTGEMTRNNKIKRVFGNNDYYWRSPDDIKKGKFANWTDRDVTSYYAGRGLDVYGGGIKITEYTRNDVVEGATREKGVVVTLDVLEPNAYKKAEKLIKQLQEKNIEITGYRIENIGKAGSTQDMSKIFAALPNKLPLLELFFESRNTSALKYLRDKEIDELSLLTNNKVNSLHDEWAFNPWALNKVAWVNMADYNVSSSYNSWDTIYTRITFDNLAFDPENYTTEGDWSEINNGLRMAYWVRNNERIFQGGWGPGLKPDRDAAGNSYPMGVDFSRIPKIKTLRGMVFYDIKNPSRKRKLNKIKLYNDSDTWEVTTADLNLAQFDDVLVKNSRAPRSKIKFSNGALTKKIKIKPTVSVQNINGDGIRHLSTLMQYSDGNFSKSSTEIIVTDGAVQLYNTLKSAGFNVRYTNIEDEFEIF</sequence>
<feature type="chain" id="PRO_5019289009" description="Immunoglobulin-blocking virulence protein" evidence="2">
    <location>
        <begin position="24"/>
        <end position="787"/>
    </location>
</feature>
<reference evidence="6 7" key="1">
    <citation type="submission" date="2019-01" db="EMBL/GenBank/DDBJ databases">
        <authorList>
            <consortium name="Pathogen Informatics"/>
        </authorList>
    </citation>
    <scope>NUCLEOTIDE SEQUENCE [LARGE SCALE GENOMIC DNA]</scope>
    <source>
        <strain evidence="6 7">NCTC10146</strain>
    </source>
</reference>
<evidence type="ECO:0000256" key="1">
    <source>
        <dbReference type="SAM" id="MobiDB-lite"/>
    </source>
</evidence>
<evidence type="ECO:0000313" key="7">
    <source>
        <dbReference type="Proteomes" id="UP000290495"/>
    </source>
</evidence>